<dbReference type="InterPro" id="IPR016039">
    <property type="entry name" value="Thiolase-like"/>
</dbReference>
<dbReference type="Proteomes" id="UP001314263">
    <property type="component" value="Unassembled WGS sequence"/>
</dbReference>
<gene>
    <name evidence="5" type="ORF">CVIRNUC_002328</name>
</gene>
<dbReference type="PANTHER" id="PTHR43775:SF37">
    <property type="entry name" value="SI:DKEY-61P9.11"/>
    <property type="match status" value="1"/>
</dbReference>
<dbReference type="InterPro" id="IPR014031">
    <property type="entry name" value="Ketoacyl_synth_C"/>
</dbReference>
<protein>
    <recommendedName>
        <fullName evidence="4">Ketosynthase family 3 (KS3) domain-containing protein</fullName>
    </recommendedName>
</protein>
<evidence type="ECO:0000313" key="5">
    <source>
        <dbReference type="EMBL" id="CAK0754836.1"/>
    </source>
</evidence>
<dbReference type="CDD" id="cd00833">
    <property type="entry name" value="PKS"/>
    <property type="match status" value="1"/>
</dbReference>
<dbReference type="Gene3D" id="3.40.47.10">
    <property type="match status" value="1"/>
</dbReference>
<comment type="caution">
    <text evidence="5">The sequence shown here is derived from an EMBL/GenBank/DDBJ whole genome shotgun (WGS) entry which is preliminary data.</text>
</comment>
<dbReference type="InterPro" id="IPR050091">
    <property type="entry name" value="PKS_NRPS_Biosynth_Enz"/>
</dbReference>
<proteinExistence type="inferred from homology"/>
<keyword evidence="6" id="KW-1185">Reference proteome</keyword>
<reference evidence="5 6" key="1">
    <citation type="submission" date="2023-10" db="EMBL/GenBank/DDBJ databases">
        <authorList>
            <person name="Maclean D."/>
            <person name="Macfadyen A."/>
        </authorList>
    </citation>
    <scope>NUCLEOTIDE SEQUENCE [LARGE SCALE GENOMIC DNA]</scope>
</reference>
<dbReference type="GO" id="GO:0004312">
    <property type="term" value="F:fatty acid synthase activity"/>
    <property type="evidence" value="ECO:0007669"/>
    <property type="project" value="TreeGrafter"/>
</dbReference>
<evidence type="ECO:0000313" key="6">
    <source>
        <dbReference type="Proteomes" id="UP001314263"/>
    </source>
</evidence>
<sequence>MYHEYINVQIESGAAISPQAFIGNGPPYMVGRVSYSFGLSGPCVSTDTACSSSLVATHLAHRGIISGELEAGLAGGINIMLSCNTTAGICQLQALSLVGRCRTFDVQGDGYGRGEGFAVAMLYPVENTAQVTKMSLALVCGSAINQDGRSSSMTAPNGPSQSALIYRALVSGGLHPWQIRVVSMHGTGTPLGDPIEVGALGQSIFTKDDRENHHYVIMQSNKASFGHMEGAAGLTGLILAGLVSNIGAVSPIKHLRSLNPYVMAALIEWRQRHGTQAFVPLQNATGIFSASSSGDGPIASASSFGMSGVNAHALIKQTSNNMAIECTGKTIEVFVSGHCHRRE</sequence>
<keyword evidence="1" id="KW-0596">Phosphopantetheine</keyword>
<dbReference type="PANTHER" id="PTHR43775">
    <property type="entry name" value="FATTY ACID SYNTHASE"/>
    <property type="match status" value="1"/>
</dbReference>
<evidence type="ECO:0000259" key="4">
    <source>
        <dbReference type="PROSITE" id="PS52004"/>
    </source>
</evidence>
<dbReference type="AlphaFoldDB" id="A0AAV1HX35"/>
<evidence type="ECO:0000256" key="1">
    <source>
        <dbReference type="ARBA" id="ARBA00022450"/>
    </source>
</evidence>
<dbReference type="PROSITE" id="PS52004">
    <property type="entry name" value="KS3_2"/>
    <property type="match status" value="1"/>
</dbReference>
<dbReference type="EMBL" id="CAUYUE010000003">
    <property type="protein sequence ID" value="CAK0754836.1"/>
    <property type="molecule type" value="Genomic_DNA"/>
</dbReference>
<keyword evidence="2" id="KW-0597">Phosphoprotein</keyword>
<dbReference type="SUPFAM" id="SSF53901">
    <property type="entry name" value="Thiolase-like"/>
    <property type="match status" value="1"/>
</dbReference>
<evidence type="ECO:0000256" key="3">
    <source>
        <dbReference type="RuleBase" id="RU003694"/>
    </source>
</evidence>
<keyword evidence="3" id="KW-0808">Transferase</keyword>
<accession>A0AAV1HX35</accession>
<dbReference type="Pfam" id="PF00109">
    <property type="entry name" value="ketoacyl-synt"/>
    <property type="match status" value="1"/>
</dbReference>
<comment type="similarity">
    <text evidence="3">Belongs to the thiolase-like superfamily. Beta-ketoacyl-ACP synthases family.</text>
</comment>
<dbReference type="Pfam" id="PF02801">
    <property type="entry name" value="Ketoacyl-synt_C"/>
    <property type="match status" value="1"/>
</dbReference>
<dbReference type="InterPro" id="IPR014030">
    <property type="entry name" value="Ketoacyl_synth_N"/>
</dbReference>
<evidence type="ECO:0000256" key="2">
    <source>
        <dbReference type="ARBA" id="ARBA00022553"/>
    </source>
</evidence>
<organism evidence="5 6">
    <name type="scientific">Coccomyxa viridis</name>
    <dbReference type="NCBI Taxonomy" id="1274662"/>
    <lineage>
        <taxon>Eukaryota</taxon>
        <taxon>Viridiplantae</taxon>
        <taxon>Chlorophyta</taxon>
        <taxon>core chlorophytes</taxon>
        <taxon>Trebouxiophyceae</taxon>
        <taxon>Trebouxiophyceae incertae sedis</taxon>
        <taxon>Coccomyxaceae</taxon>
        <taxon>Coccomyxa</taxon>
    </lineage>
</organism>
<dbReference type="SMART" id="SM00825">
    <property type="entry name" value="PKS_KS"/>
    <property type="match status" value="1"/>
</dbReference>
<dbReference type="InterPro" id="IPR020841">
    <property type="entry name" value="PKS_Beta-ketoAc_synthase_dom"/>
</dbReference>
<feature type="domain" description="Ketosynthase family 3 (KS3)" evidence="4">
    <location>
        <begin position="1"/>
        <end position="317"/>
    </location>
</feature>
<dbReference type="GO" id="GO:0006633">
    <property type="term" value="P:fatty acid biosynthetic process"/>
    <property type="evidence" value="ECO:0007669"/>
    <property type="project" value="TreeGrafter"/>
</dbReference>
<name>A0AAV1HX35_9CHLO</name>